<evidence type="ECO:0000256" key="1">
    <source>
        <dbReference type="SAM" id="Phobius"/>
    </source>
</evidence>
<dbReference type="EMBL" id="LS398110">
    <property type="protein sequence ID" value="SPP97534.1"/>
    <property type="molecule type" value="Genomic_DNA"/>
</dbReference>
<name>A0A2U3Q801_9BRAD</name>
<dbReference type="AlphaFoldDB" id="A0A2U3Q801"/>
<evidence type="ECO:0000313" key="3">
    <source>
        <dbReference type="Proteomes" id="UP000246085"/>
    </source>
</evidence>
<organism evidence="2 3">
    <name type="scientific">Bradyrhizobium vignae</name>
    <dbReference type="NCBI Taxonomy" id="1549949"/>
    <lineage>
        <taxon>Bacteria</taxon>
        <taxon>Pseudomonadati</taxon>
        <taxon>Pseudomonadota</taxon>
        <taxon>Alphaproteobacteria</taxon>
        <taxon>Hyphomicrobiales</taxon>
        <taxon>Nitrobacteraceae</taxon>
        <taxon>Bradyrhizobium</taxon>
    </lineage>
</organism>
<sequence>MPRPIDHQRDYQFYRSGPPDRTLSLSSTPIYIGAAMIAVAILLSTLISGLTSRYIGLEGPTDENMWLVDRLTGSVYRCQAEARGKAVCEPDVATGSLGDRSKAPKDGR</sequence>
<keyword evidence="1" id="KW-0472">Membrane</keyword>
<gene>
    <name evidence="2" type="ORF">BRAD3257_6641</name>
</gene>
<reference evidence="2 3" key="1">
    <citation type="submission" date="2018-03" db="EMBL/GenBank/DDBJ databases">
        <authorList>
            <person name="Gully D."/>
        </authorList>
    </citation>
    <scope>NUCLEOTIDE SEQUENCE [LARGE SCALE GENOMIC DNA]</scope>
    <source>
        <strain evidence="2">ORS3257</strain>
    </source>
</reference>
<dbReference type="KEGG" id="bvz:BRAD3257_6641"/>
<proteinExistence type="predicted"/>
<accession>A0A2U3Q801</accession>
<evidence type="ECO:0000313" key="2">
    <source>
        <dbReference type="EMBL" id="SPP97534.1"/>
    </source>
</evidence>
<feature type="transmembrane region" description="Helical" evidence="1">
    <location>
        <begin position="30"/>
        <end position="50"/>
    </location>
</feature>
<keyword evidence="1" id="KW-1133">Transmembrane helix</keyword>
<dbReference type="Proteomes" id="UP000246085">
    <property type="component" value="Chromosome BRAD3257"/>
</dbReference>
<protein>
    <submittedName>
        <fullName evidence="2">Uncharacterized protein</fullName>
    </submittedName>
</protein>
<keyword evidence="1" id="KW-0812">Transmembrane</keyword>